<dbReference type="InterPro" id="IPR016032">
    <property type="entry name" value="Sig_transdc_resp-reg_C-effctor"/>
</dbReference>
<dbReference type="SMART" id="SM00421">
    <property type="entry name" value="HTH_LUXR"/>
    <property type="match status" value="1"/>
</dbReference>
<dbReference type="EMBL" id="CP049933">
    <property type="protein sequence ID" value="QIM18093.1"/>
    <property type="molecule type" value="Genomic_DNA"/>
</dbReference>
<dbReference type="CDD" id="cd06170">
    <property type="entry name" value="LuxR_C_like"/>
    <property type="match status" value="1"/>
</dbReference>
<dbReference type="PRINTS" id="PR00038">
    <property type="entry name" value="HTHLUXR"/>
</dbReference>
<dbReference type="PROSITE" id="PS00622">
    <property type="entry name" value="HTH_LUXR_1"/>
    <property type="match status" value="1"/>
</dbReference>
<proteinExistence type="predicted"/>
<dbReference type="PANTHER" id="PTHR44688:SF16">
    <property type="entry name" value="DNA-BINDING TRANSCRIPTIONAL ACTIVATOR DEVR_DOSR"/>
    <property type="match status" value="1"/>
</dbReference>
<dbReference type="SUPFAM" id="SSF46894">
    <property type="entry name" value="C-terminal effector domain of the bipartite response regulators"/>
    <property type="match status" value="1"/>
</dbReference>
<evidence type="ECO:0000313" key="6">
    <source>
        <dbReference type="Proteomes" id="UP000503441"/>
    </source>
</evidence>
<evidence type="ECO:0000313" key="5">
    <source>
        <dbReference type="EMBL" id="QIM18093.1"/>
    </source>
</evidence>
<dbReference type="Proteomes" id="UP000503441">
    <property type="component" value="Chromosome"/>
</dbReference>
<feature type="domain" description="HTH luxR-type" evidence="4">
    <location>
        <begin position="285"/>
        <end position="350"/>
    </location>
</feature>
<protein>
    <submittedName>
        <fullName evidence="5">Helix-turn-helix transcriptional regulator</fullName>
    </submittedName>
</protein>
<evidence type="ECO:0000256" key="1">
    <source>
        <dbReference type="ARBA" id="ARBA00023015"/>
    </source>
</evidence>
<gene>
    <name evidence="5" type="ORF">G7066_04440</name>
</gene>
<dbReference type="Gene3D" id="1.10.10.10">
    <property type="entry name" value="Winged helix-like DNA-binding domain superfamily/Winged helix DNA-binding domain"/>
    <property type="match status" value="1"/>
</dbReference>
<dbReference type="PANTHER" id="PTHR44688">
    <property type="entry name" value="DNA-BINDING TRANSCRIPTIONAL ACTIVATOR DEVR_DOSR"/>
    <property type="match status" value="1"/>
</dbReference>
<evidence type="ECO:0000256" key="3">
    <source>
        <dbReference type="ARBA" id="ARBA00023163"/>
    </source>
</evidence>
<keyword evidence="1" id="KW-0805">Transcription regulation</keyword>
<dbReference type="RefSeq" id="WP_166329375.1">
    <property type="nucleotide sequence ID" value="NZ_CP049933.1"/>
</dbReference>
<accession>A0ABX6JV45</accession>
<dbReference type="Pfam" id="PF00196">
    <property type="entry name" value="GerE"/>
    <property type="match status" value="1"/>
</dbReference>
<reference evidence="5 6" key="1">
    <citation type="submission" date="2020-03" db="EMBL/GenBank/DDBJ databases">
        <title>Leucobacter sp. nov., isolated from beetles.</title>
        <authorList>
            <person name="Hyun D.-W."/>
            <person name="Bae J.-W."/>
        </authorList>
    </citation>
    <scope>NUCLEOTIDE SEQUENCE [LARGE SCALE GENOMIC DNA]</scope>
    <source>
        <strain evidence="5 6">HDW9A</strain>
    </source>
</reference>
<evidence type="ECO:0000259" key="4">
    <source>
        <dbReference type="PROSITE" id="PS50043"/>
    </source>
</evidence>
<name>A0ABX6JV45_9MICO</name>
<dbReference type="InterPro" id="IPR036388">
    <property type="entry name" value="WH-like_DNA-bd_sf"/>
</dbReference>
<sequence length="351" mass="38233">MTPPPHSELASAHELMHLWARMGNGEVTWGFERSMKLLNRALERFDLPLTHAYALPAATCLQAVGHYGAGESLLGAVLTLGPPAVGQERTHVALLSYAAVFSSLGGHFSLAESLTKEAERPQLSPCPLPAATSSVARANLHHLAGDRAAALQSLRQSFDQLTQLGYVLSAVDGALICSALMRTGDLLPEVYPLLPAMEGSWRTHFLGYIMAMAQSDVPALESSTNHLIEAGRLASAQYCAAELRRLCLANQDEAGIRRADSLTERIVRLRDDIDVSAANWLHGKHFQVTAGLSDREKEITRLAAKGLSNPAIAEHLTISFRTVEAHLSHAYRKLGIRNRADLLDLNWDWNS</sequence>
<evidence type="ECO:0000256" key="2">
    <source>
        <dbReference type="ARBA" id="ARBA00023125"/>
    </source>
</evidence>
<keyword evidence="6" id="KW-1185">Reference proteome</keyword>
<keyword evidence="3" id="KW-0804">Transcription</keyword>
<organism evidence="5 6">
    <name type="scientific">Leucobacter coleopterorum</name>
    <dbReference type="NCBI Taxonomy" id="2714933"/>
    <lineage>
        <taxon>Bacteria</taxon>
        <taxon>Bacillati</taxon>
        <taxon>Actinomycetota</taxon>
        <taxon>Actinomycetes</taxon>
        <taxon>Micrococcales</taxon>
        <taxon>Microbacteriaceae</taxon>
        <taxon>Leucobacter</taxon>
    </lineage>
</organism>
<dbReference type="InterPro" id="IPR000792">
    <property type="entry name" value="Tscrpt_reg_LuxR_C"/>
</dbReference>
<keyword evidence="2" id="KW-0238">DNA-binding</keyword>
<dbReference type="PROSITE" id="PS50043">
    <property type="entry name" value="HTH_LUXR_2"/>
    <property type="match status" value="1"/>
</dbReference>